<organism evidence="2 3">
    <name type="scientific">Zizania palustris</name>
    <name type="common">Northern wild rice</name>
    <dbReference type="NCBI Taxonomy" id="103762"/>
    <lineage>
        <taxon>Eukaryota</taxon>
        <taxon>Viridiplantae</taxon>
        <taxon>Streptophyta</taxon>
        <taxon>Embryophyta</taxon>
        <taxon>Tracheophyta</taxon>
        <taxon>Spermatophyta</taxon>
        <taxon>Magnoliopsida</taxon>
        <taxon>Liliopsida</taxon>
        <taxon>Poales</taxon>
        <taxon>Poaceae</taxon>
        <taxon>BOP clade</taxon>
        <taxon>Oryzoideae</taxon>
        <taxon>Oryzeae</taxon>
        <taxon>Zizaniinae</taxon>
        <taxon>Zizania</taxon>
    </lineage>
</organism>
<keyword evidence="3" id="KW-1185">Reference proteome</keyword>
<dbReference type="Proteomes" id="UP000729402">
    <property type="component" value="Unassembled WGS sequence"/>
</dbReference>
<reference evidence="2" key="1">
    <citation type="journal article" date="2021" name="bioRxiv">
        <title>Whole Genome Assembly and Annotation of Northern Wild Rice, Zizania palustris L., Supports a Whole Genome Duplication in the Zizania Genus.</title>
        <authorList>
            <person name="Haas M."/>
            <person name="Kono T."/>
            <person name="Macchietto M."/>
            <person name="Millas R."/>
            <person name="McGilp L."/>
            <person name="Shao M."/>
            <person name="Duquette J."/>
            <person name="Hirsch C.N."/>
            <person name="Kimball J."/>
        </authorList>
    </citation>
    <scope>NUCLEOTIDE SEQUENCE</scope>
    <source>
        <tissue evidence="2">Fresh leaf tissue</tissue>
    </source>
</reference>
<comment type="caution">
    <text evidence="2">The sequence shown here is derived from an EMBL/GenBank/DDBJ whole genome shotgun (WGS) entry which is preliminary data.</text>
</comment>
<feature type="region of interest" description="Disordered" evidence="1">
    <location>
        <begin position="1"/>
        <end position="48"/>
    </location>
</feature>
<evidence type="ECO:0000313" key="2">
    <source>
        <dbReference type="EMBL" id="KAG8084423.1"/>
    </source>
</evidence>
<reference evidence="2" key="2">
    <citation type="submission" date="2021-02" db="EMBL/GenBank/DDBJ databases">
        <authorList>
            <person name="Kimball J.A."/>
            <person name="Haas M.W."/>
            <person name="Macchietto M."/>
            <person name="Kono T."/>
            <person name="Duquette J."/>
            <person name="Shao M."/>
        </authorList>
    </citation>
    <scope>NUCLEOTIDE SEQUENCE</scope>
    <source>
        <tissue evidence="2">Fresh leaf tissue</tissue>
    </source>
</reference>
<dbReference type="EMBL" id="JAAALK010000082">
    <property type="protein sequence ID" value="KAG8084423.1"/>
    <property type="molecule type" value="Genomic_DNA"/>
</dbReference>
<accession>A0A8J5W7F8</accession>
<evidence type="ECO:0000313" key="3">
    <source>
        <dbReference type="Proteomes" id="UP000729402"/>
    </source>
</evidence>
<proteinExistence type="predicted"/>
<name>A0A8J5W7F8_ZIZPA</name>
<feature type="compositionally biased region" description="Basic and acidic residues" evidence="1">
    <location>
        <begin position="26"/>
        <end position="48"/>
    </location>
</feature>
<evidence type="ECO:0000256" key="1">
    <source>
        <dbReference type="SAM" id="MobiDB-lite"/>
    </source>
</evidence>
<protein>
    <submittedName>
        <fullName evidence="2">Uncharacterized protein</fullName>
    </submittedName>
</protein>
<sequence length="75" mass="8643">MGTPTRRPADATARRRQGCVMGATGREQRPGEEQRHHRLPERGERGERVEQGLLERVKQRVRTMLLHNGEQATCR</sequence>
<gene>
    <name evidence="2" type="ORF">GUJ93_ZPchr0010g9839</name>
</gene>
<dbReference type="AlphaFoldDB" id="A0A8J5W7F8"/>